<name>A0A3A4NL19_ABYX5</name>
<sequence length="173" mass="18941">MNHRDQIQGKVKSSPLGIQGWKDAVTTAYVTVFFLGFFPLAPGTLGSVPAVLAAYWLHPVPGLFAAVIIIITATGVPASSLAEKRFNRTDPREICIDEVAGMLIALYGVPYSWPVVVTVFFLYRIFDILKPFPAYQVQSLPGGFGIMLDDVVAGIYANVSIRVIIWLLALWLT</sequence>
<feature type="transmembrane region" description="Helical" evidence="1">
    <location>
        <begin position="151"/>
        <end position="172"/>
    </location>
</feature>
<dbReference type="Pfam" id="PF04608">
    <property type="entry name" value="PgpA"/>
    <property type="match status" value="1"/>
</dbReference>
<dbReference type="PANTHER" id="PTHR36305:SF1">
    <property type="entry name" value="PHOSPHATIDYLGLYCEROPHOSPHATASE A"/>
    <property type="match status" value="1"/>
</dbReference>
<organism evidence="3 4">
    <name type="scientific">Abyssobacteria bacterium (strain SURF_5)</name>
    <dbReference type="NCBI Taxonomy" id="2093360"/>
    <lineage>
        <taxon>Bacteria</taxon>
        <taxon>Pseudomonadati</taxon>
        <taxon>Candidatus Hydrogenedentota</taxon>
        <taxon>Candidatus Abyssobacteria</taxon>
    </lineage>
</organism>
<dbReference type="InterPro" id="IPR007686">
    <property type="entry name" value="YutG/PgpA"/>
</dbReference>
<dbReference type="AlphaFoldDB" id="A0A3A4NL19"/>
<accession>A0A3A4NL19</accession>
<evidence type="ECO:0000259" key="2">
    <source>
        <dbReference type="Pfam" id="PF04608"/>
    </source>
</evidence>
<keyword evidence="1" id="KW-0812">Transmembrane</keyword>
<gene>
    <name evidence="3" type="ORF">C4520_15505</name>
</gene>
<keyword evidence="1" id="KW-0472">Membrane</keyword>
<evidence type="ECO:0000313" key="4">
    <source>
        <dbReference type="Proteomes" id="UP000265882"/>
    </source>
</evidence>
<dbReference type="Proteomes" id="UP000265882">
    <property type="component" value="Unassembled WGS sequence"/>
</dbReference>
<dbReference type="SUPFAM" id="SSF101307">
    <property type="entry name" value="YutG-like"/>
    <property type="match status" value="1"/>
</dbReference>
<evidence type="ECO:0000256" key="1">
    <source>
        <dbReference type="SAM" id="Phobius"/>
    </source>
</evidence>
<dbReference type="GO" id="GO:0008962">
    <property type="term" value="F:phosphatidylglycerophosphatase activity"/>
    <property type="evidence" value="ECO:0007669"/>
    <property type="project" value="InterPro"/>
</dbReference>
<feature type="transmembrane region" description="Helical" evidence="1">
    <location>
        <begin position="103"/>
        <end position="126"/>
    </location>
</feature>
<evidence type="ECO:0000313" key="3">
    <source>
        <dbReference type="EMBL" id="RJP17880.1"/>
    </source>
</evidence>
<feature type="transmembrane region" description="Helical" evidence="1">
    <location>
        <begin position="63"/>
        <end position="82"/>
    </location>
</feature>
<dbReference type="PANTHER" id="PTHR36305">
    <property type="entry name" value="PHOSPHATIDYLGLYCEROPHOSPHATASE A"/>
    <property type="match status" value="1"/>
</dbReference>
<proteinExistence type="predicted"/>
<feature type="transmembrane region" description="Helical" evidence="1">
    <location>
        <begin position="28"/>
        <end position="57"/>
    </location>
</feature>
<reference evidence="3 4" key="1">
    <citation type="journal article" date="2017" name="ISME J.">
        <title>Energy and carbon metabolisms in a deep terrestrial subsurface fluid microbial community.</title>
        <authorList>
            <person name="Momper L."/>
            <person name="Jungbluth S.P."/>
            <person name="Lee M.D."/>
            <person name="Amend J.P."/>
        </authorList>
    </citation>
    <scope>NUCLEOTIDE SEQUENCE [LARGE SCALE GENOMIC DNA]</scope>
    <source>
        <strain evidence="3">SURF_5</strain>
    </source>
</reference>
<keyword evidence="1" id="KW-1133">Transmembrane helix</keyword>
<dbReference type="PIRSF" id="PIRSF006162">
    <property type="entry name" value="PgpA"/>
    <property type="match status" value="1"/>
</dbReference>
<dbReference type="GO" id="GO:0006629">
    <property type="term" value="P:lipid metabolic process"/>
    <property type="evidence" value="ECO:0007669"/>
    <property type="project" value="InterPro"/>
</dbReference>
<protein>
    <submittedName>
        <fullName evidence="3">Phosphatidylglycerophosphatase A</fullName>
    </submittedName>
</protein>
<feature type="domain" description="YutG/PgpA" evidence="2">
    <location>
        <begin position="30"/>
        <end position="164"/>
    </location>
</feature>
<dbReference type="EMBL" id="QZKU01000109">
    <property type="protein sequence ID" value="RJP17880.1"/>
    <property type="molecule type" value="Genomic_DNA"/>
</dbReference>
<dbReference type="InterPro" id="IPR036681">
    <property type="entry name" value="PgpA-like_sf"/>
</dbReference>
<comment type="caution">
    <text evidence="3">The sequence shown here is derived from an EMBL/GenBank/DDBJ whole genome shotgun (WGS) entry which is preliminary data.</text>
</comment>
<dbReference type="InterPro" id="IPR026037">
    <property type="entry name" value="PgpA"/>
</dbReference>
<dbReference type="CDD" id="cd06971">
    <property type="entry name" value="PgpA"/>
    <property type="match status" value="1"/>
</dbReference>